<reference evidence="7" key="1">
    <citation type="submission" date="2020-10" db="EMBL/GenBank/DDBJ databases">
        <authorList>
            <person name="Lu T."/>
            <person name="Wang Q."/>
            <person name="Han X."/>
        </authorList>
    </citation>
    <scope>NUCLEOTIDE SEQUENCE</scope>
    <source>
        <strain evidence="7">WQ 117</strain>
    </source>
</reference>
<dbReference type="InterPro" id="IPR002797">
    <property type="entry name" value="Polysacc_synth"/>
</dbReference>
<feature type="transmembrane region" description="Helical" evidence="6">
    <location>
        <begin position="143"/>
        <end position="165"/>
    </location>
</feature>
<accession>A0A8J7FSH7</accession>
<keyword evidence="5 6" id="KW-0472">Membrane</keyword>
<comment type="subcellular location">
    <subcellularLocation>
        <location evidence="1">Cell membrane</location>
        <topology evidence="1">Multi-pass membrane protein</topology>
    </subcellularLocation>
</comment>
<feature type="transmembrane region" description="Helical" evidence="6">
    <location>
        <begin position="445"/>
        <end position="462"/>
    </location>
</feature>
<feature type="transmembrane region" description="Helical" evidence="6">
    <location>
        <begin position="421"/>
        <end position="439"/>
    </location>
</feature>
<evidence type="ECO:0000256" key="4">
    <source>
        <dbReference type="ARBA" id="ARBA00022989"/>
    </source>
</evidence>
<feature type="transmembrane region" description="Helical" evidence="6">
    <location>
        <begin position="115"/>
        <end position="136"/>
    </location>
</feature>
<feature type="transmembrane region" description="Helical" evidence="6">
    <location>
        <begin position="254"/>
        <end position="272"/>
    </location>
</feature>
<comment type="caution">
    <text evidence="7">The sequence shown here is derived from an EMBL/GenBank/DDBJ whole genome shotgun (WGS) entry which is preliminary data.</text>
</comment>
<feature type="transmembrane region" description="Helical" evidence="6">
    <location>
        <begin position="12"/>
        <end position="31"/>
    </location>
</feature>
<dbReference type="InterPro" id="IPR050833">
    <property type="entry name" value="Poly_Biosynth_Transport"/>
</dbReference>
<sequence length="473" mass="53971">MYKKLFSETIIYGIGSILPRLIMFALNPFIIGKTAETDFSIFGQLYAAVSFLNVILTFGFETAFFRYATEEGLYQKVLNTAFWFMTITSTLMMVFLYAFLQPLADFANYTANPEYLLWFGWIAFFDTICVIPFAVLRFTNRPIYYSAIKVFQNVFQAALTIFLLYYVSTDFMVDLGFTNTISYPFISNLIASILGLVLLIGILRQVQFKLDKAILKKMFSYGYPIMIAGLGFILNENFDKLVQRQLISEADAGSYAACYKLATLMTLFVTAYRMGIEPFFFKVAKDKDAKQMYANILFFFSIICNIVILAILANIGWIKQLFIPKSSFWTALDIVPIILIANLFYGIYYNLSTWYKVTDRTNIGTIISLIGGAITVILNLVLLPKFGYMISAWATLIAYGTMMIISYIWGQKSYKIPYKTGKILIYMAIAVTLACFNYYVLDSNLIIGNLLLISYIALLIFAEKATFKKLIRK</sequence>
<dbReference type="Proteomes" id="UP000608754">
    <property type="component" value="Unassembled WGS sequence"/>
</dbReference>
<feature type="transmembrane region" description="Helical" evidence="6">
    <location>
        <begin position="329"/>
        <end position="351"/>
    </location>
</feature>
<keyword evidence="8" id="KW-1185">Reference proteome</keyword>
<keyword evidence="3 6" id="KW-0812">Transmembrane</keyword>
<evidence type="ECO:0000256" key="6">
    <source>
        <dbReference type="SAM" id="Phobius"/>
    </source>
</evidence>
<evidence type="ECO:0000256" key="1">
    <source>
        <dbReference type="ARBA" id="ARBA00004651"/>
    </source>
</evidence>
<feature type="transmembrane region" description="Helical" evidence="6">
    <location>
        <begin position="363"/>
        <end position="382"/>
    </location>
</feature>
<feature type="transmembrane region" description="Helical" evidence="6">
    <location>
        <begin position="293"/>
        <end position="317"/>
    </location>
</feature>
<feature type="transmembrane region" description="Helical" evidence="6">
    <location>
        <begin position="185"/>
        <end position="206"/>
    </location>
</feature>
<gene>
    <name evidence="7" type="ORF">IM532_05110</name>
</gene>
<dbReference type="GO" id="GO:0005886">
    <property type="term" value="C:plasma membrane"/>
    <property type="evidence" value="ECO:0007669"/>
    <property type="project" value="UniProtKB-SubCell"/>
</dbReference>
<organism evidence="7 8">
    <name type="scientific">Faecalibacter rhinopitheci</name>
    <dbReference type="NCBI Taxonomy" id="2779678"/>
    <lineage>
        <taxon>Bacteria</taxon>
        <taxon>Pseudomonadati</taxon>
        <taxon>Bacteroidota</taxon>
        <taxon>Flavobacteriia</taxon>
        <taxon>Flavobacteriales</taxon>
        <taxon>Weeksellaceae</taxon>
        <taxon>Faecalibacter</taxon>
    </lineage>
</organism>
<feature type="transmembrane region" description="Helical" evidence="6">
    <location>
        <begin position="388"/>
        <end position="409"/>
    </location>
</feature>
<dbReference type="PANTHER" id="PTHR30250:SF11">
    <property type="entry name" value="O-ANTIGEN TRANSPORTER-RELATED"/>
    <property type="match status" value="1"/>
</dbReference>
<protein>
    <submittedName>
        <fullName evidence="7">Oligosaccharide flippase family protein</fullName>
    </submittedName>
</protein>
<dbReference type="AlphaFoldDB" id="A0A8J7FSH7"/>
<feature type="transmembrane region" description="Helical" evidence="6">
    <location>
        <begin position="77"/>
        <end position="100"/>
    </location>
</feature>
<dbReference type="EMBL" id="JADGIK010000003">
    <property type="protein sequence ID" value="MBF0596832.1"/>
    <property type="molecule type" value="Genomic_DNA"/>
</dbReference>
<evidence type="ECO:0000256" key="2">
    <source>
        <dbReference type="ARBA" id="ARBA00022475"/>
    </source>
</evidence>
<dbReference type="Pfam" id="PF01943">
    <property type="entry name" value="Polysacc_synt"/>
    <property type="match status" value="1"/>
</dbReference>
<proteinExistence type="predicted"/>
<name>A0A8J7FSH7_9FLAO</name>
<evidence type="ECO:0000256" key="5">
    <source>
        <dbReference type="ARBA" id="ARBA00023136"/>
    </source>
</evidence>
<feature type="transmembrane region" description="Helical" evidence="6">
    <location>
        <begin position="43"/>
        <end position="65"/>
    </location>
</feature>
<keyword evidence="2" id="KW-1003">Cell membrane</keyword>
<dbReference type="PANTHER" id="PTHR30250">
    <property type="entry name" value="PST FAMILY PREDICTED COLANIC ACID TRANSPORTER"/>
    <property type="match status" value="1"/>
</dbReference>
<dbReference type="RefSeq" id="WP_194182367.1">
    <property type="nucleotide sequence ID" value="NZ_JADGIK010000003.1"/>
</dbReference>
<evidence type="ECO:0000313" key="7">
    <source>
        <dbReference type="EMBL" id="MBF0596832.1"/>
    </source>
</evidence>
<feature type="transmembrane region" description="Helical" evidence="6">
    <location>
        <begin position="218"/>
        <end position="234"/>
    </location>
</feature>
<evidence type="ECO:0000313" key="8">
    <source>
        <dbReference type="Proteomes" id="UP000608754"/>
    </source>
</evidence>
<evidence type="ECO:0000256" key="3">
    <source>
        <dbReference type="ARBA" id="ARBA00022692"/>
    </source>
</evidence>
<keyword evidence="4 6" id="KW-1133">Transmembrane helix</keyword>